<dbReference type="EMBL" id="RRZO01000030">
    <property type="protein sequence ID" value="RRN50471.1"/>
    <property type="molecule type" value="Genomic_DNA"/>
</dbReference>
<gene>
    <name evidence="2" type="ORF">EI220_06555</name>
    <name evidence="1" type="ORF">EI220_11850</name>
</gene>
<accession>A0A426G629</accession>
<dbReference type="AlphaFoldDB" id="A0A426G629"/>
<reference evidence="2 3" key="1">
    <citation type="submission" date="2018-11" db="EMBL/GenBank/DDBJ databases">
        <title>Changes in penicillin susceptibility of Streptococcus suis isolates by amino acid alterations in the penicillin-binding protein.</title>
        <authorList>
            <person name="Niemann L."/>
            <person name="Eichhorn I."/>
        </authorList>
    </citation>
    <scope>NUCLEOTIDE SEQUENCE [LARGE SCALE GENOMIC DNA]</scope>
    <source>
        <strain evidence="2 3">IMT40738</strain>
    </source>
</reference>
<dbReference type="RefSeq" id="WP_125065286.1">
    <property type="nucleotide sequence ID" value="NZ_CP185348.1"/>
</dbReference>
<evidence type="ECO:0000313" key="3">
    <source>
        <dbReference type="Proteomes" id="UP000278566"/>
    </source>
</evidence>
<evidence type="ECO:0000313" key="2">
    <source>
        <dbReference type="EMBL" id="RRN50471.1"/>
    </source>
</evidence>
<comment type="caution">
    <text evidence="2">The sequence shown here is derived from an EMBL/GenBank/DDBJ whole genome shotgun (WGS) entry which is preliminary data.</text>
</comment>
<organism evidence="2 3">
    <name type="scientific">Streptococcus suis</name>
    <dbReference type="NCBI Taxonomy" id="1307"/>
    <lineage>
        <taxon>Bacteria</taxon>
        <taxon>Bacillati</taxon>
        <taxon>Bacillota</taxon>
        <taxon>Bacilli</taxon>
        <taxon>Lactobacillales</taxon>
        <taxon>Streptococcaceae</taxon>
        <taxon>Streptococcus</taxon>
    </lineage>
</organism>
<dbReference type="Proteomes" id="UP000278566">
    <property type="component" value="Unassembled WGS sequence"/>
</dbReference>
<protein>
    <submittedName>
        <fullName evidence="2">Uncharacterized protein</fullName>
    </submittedName>
</protein>
<name>A0A426G629_STRSU</name>
<dbReference type="EMBL" id="RRZO01000098">
    <property type="protein sequence ID" value="RRN48212.1"/>
    <property type="molecule type" value="Genomic_DNA"/>
</dbReference>
<sequence>MGKLSPKPRTNIKKLTWEDLDQTLKCIFESTADDTPSATIEYSLYEMSKDEIITEASKQGYKVSETAPGYLTFE</sequence>
<evidence type="ECO:0000313" key="1">
    <source>
        <dbReference type="EMBL" id="RRN48212.1"/>
    </source>
</evidence>
<proteinExistence type="predicted"/>